<feature type="chain" id="PRO_5035273654" evidence="1">
    <location>
        <begin position="19"/>
        <end position="382"/>
    </location>
</feature>
<dbReference type="GO" id="GO:0016798">
    <property type="term" value="F:hydrolase activity, acting on glycosyl bonds"/>
    <property type="evidence" value="ECO:0007669"/>
    <property type="project" value="UniProtKB-KW"/>
</dbReference>
<keyword evidence="2" id="KW-0378">Hydrolase</keyword>
<sequence>MQFSVFSLTTLFVGGVAAASLTKHAVSQSPAPLAGVTVFTPPFNYNIPRTLYARNEQLPNGDLLATWENYSPEPPQVYFPIYRSKDQGKTWSEISKVHDTANGLGLRYQPFLYHLPERVGPFKAGTLLLAGNSIPTDLATTQIDLYASRDDGLTWEFLSHIASGGEAQPNNGLTPVWEPYLLAHKGKLICYYSDQRDNATYGQKLVHQVSKDLKTWGPVVDDVAYPTYTDRPGMPIATKLPNGQYIYIYEYGSFFNTSSYSFPLYYRLSSDPQSFASATHHKLVVSSGTKPTSSPYVVWTPYGGKHGTIIASSGTQSTLFINKALGQGEWTEIQCPEPHSYTRSLKVLSKDKGRYLLVNGAGVLNGAANKVTVTVMDLKKYL</sequence>
<keyword evidence="2" id="KW-0326">Glycosidase</keyword>
<dbReference type="CDD" id="cd15482">
    <property type="entry name" value="Sialidase_non-viral"/>
    <property type="match status" value="1"/>
</dbReference>
<dbReference type="PANTHER" id="PTHR38792:SF3">
    <property type="entry name" value="BNR_ASP-BOX REPEAT DOMAIN PROTEIN (AFU_ORTHOLOGUE AFUA_7G06430)-RELATED"/>
    <property type="match status" value="1"/>
</dbReference>
<accession>A0A8J8WM20</accession>
<dbReference type="PANTHER" id="PTHR38792">
    <property type="entry name" value="BNR/ASP-BOX REPEAT DOMAIN PROTEIN (AFU_ORTHOLOGUE AFUA_7G06430)-RELATED"/>
    <property type="match status" value="1"/>
</dbReference>
<keyword evidence="1" id="KW-0732">Signal</keyword>
<comment type="caution">
    <text evidence="2">The sequence shown here is derived from an EMBL/GenBank/DDBJ whole genome shotgun (WGS) entry which is preliminary data.</text>
</comment>
<dbReference type="Proteomes" id="UP000631181">
    <property type="component" value="Unassembled WGS sequence"/>
</dbReference>
<reference evidence="2" key="1">
    <citation type="journal article" date="2020" name="Front. Microbiol.">
        <title>Gene regulatory networks of Penicillium echinulatum 2HH and Penicillium oxalicum 114-2 inferred by a computational biology approach.</title>
        <authorList>
            <person name="Lenz A.R."/>
            <person name="Galan-Vasquez E."/>
            <person name="Balbinot E."/>
            <person name="De Abreu F.P."/>
            <person name="De Oliveira N.S."/>
            <person name="Da Rosa L.O."/>
            <person name="De Avila E Silva S."/>
            <person name="Camassola M."/>
            <person name="Dillon A.J.P."/>
            <person name="Perez-Rueda E."/>
        </authorList>
    </citation>
    <scope>NUCLEOTIDE SEQUENCE</scope>
    <source>
        <strain evidence="2">S1M29</strain>
    </source>
</reference>
<dbReference type="EC" id="3.2.1.-" evidence="2"/>
<protein>
    <submittedName>
        <fullName evidence="2">Exo-alpha-L-1,5-arabinanase</fullName>
        <ecNumber evidence="2">3.2.1.-</ecNumber>
    </submittedName>
</protein>
<dbReference type="SUPFAM" id="SSF110296">
    <property type="entry name" value="Oligoxyloglucan reducing end-specific cellobiohydrolase"/>
    <property type="match status" value="1"/>
</dbReference>
<dbReference type="EMBL" id="WIWV01000004">
    <property type="protein sequence ID" value="KAF7719590.1"/>
    <property type="molecule type" value="Genomic_DNA"/>
</dbReference>
<evidence type="ECO:0000313" key="3">
    <source>
        <dbReference type="Proteomes" id="UP000631181"/>
    </source>
</evidence>
<organism evidence="2 3">
    <name type="scientific">Penicillium ucsense</name>
    <dbReference type="NCBI Taxonomy" id="2839758"/>
    <lineage>
        <taxon>Eukaryota</taxon>
        <taxon>Fungi</taxon>
        <taxon>Dikarya</taxon>
        <taxon>Ascomycota</taxon>
        <taxon>Pezizomycotina</taxon>
        <taxon>Eurotiomycetes</taxon>
        <taxon>Eurotiomycetidae</taxon>
        <taxon>Eurotiales</taxon>
        <taxon>Aspergillaceae</taxon>
        <taxon>Penicillium</taxon>
    </lineage>
</organism>
<feature type="signal peptide" evidence="1">
    <location>
        <begin position="1"/>
        <end position="18"/>
    </location>
</feature>
<proteinExistence type="predicted"/>
<evidence type="ECO:0000313" key="2">
    <source>
        <dbReference type="EMBL" id="KAF7719590.1"/>
    </source>
</evidence>
<name>A0A8J8WM20_9EURO</name>
<keyword evidence="3" id="KW-1185">Reference proteome</keyword>
<dbReference type="Gene3D" id="2.120.10.10">
    <property type="match status" value="1"/>
</dbReference>
<gene>
    <name evidence="2" type="ORF">PECM_005491</name>
</gene>
<evidence type="ECO:0000256" key="1">
    <source>
        <dbReference type="SAM" id="SignalP"/>
    </source>
</evidence>
<dbReference type="AlphaFoldDB" id="A0A8J8WM20"/>
<dbReference type="OrthoDB" id="2130735at2759"/>